<feature type="disulfide bond" evidence="5">
    <location>
        <begin position="281"/>
        <end position="345"/>
    </location>
</feature>
<evidence type="ECO:0000313" key="7">
    <source>
        <dbReference type="EMBL" id="KAG5854156.1"/>
    </source>
</evidence>
<feature type="disulfide bond" evidence="5">
    <location>
        <begin position="179"/>
        <end position="243"/>
    </location>
</feature>
<dbReference type="PROSITE" id="PS00420">
    <property type="entry name" value="SRCR_1"/>
    <property type="match status" value="3"/>
</dbReference>
<keyword evidence="1" id="KW-0732">Signal</keyword>
<accession>A0A9D3S718</accession>
<feature type="disulfide bond" evidence="5">
    <location>
        <begin position="77"/>
        <end position="141"/>
    </location>
</feature>
<dbReference type="EMBL" id="JAFIRN010000002">
    <property type="protein sequence ID" value="KAG5854156.1"/>
    <property type="molecule type" value="Genomic_DNA"/>
</dbReference>
<keyword evidence="2" id="KW-0677">Repeat</keyword>
<dbReference type="GO" id="GO:0005615">
    <property type="term" value="C:extracellular space"/>
    <property type="evidence" value="ECO:0007669"/>
    <property type="project" value="TreeGrafter"/>
</dbReference>
<dbReference type="Proteomes" id="UP001044222">
    <property type="component" value="Unassembled WGS sequence"/>
</dbReference>
<dbReference type="InterPro" id="IPR001190">
    <property type="entry name" value="SRCR"/>
</dbReference>
<organism evidence="7 8">
    <name type="scientific">Anguilla anguilla</name>
    <name type="common">European freshwater eel</name>
    <name type="synonym">Muraena anguilla</name>
    <dbReference type="NCBI Taxonomy" id="7936"/>
    <lineage>
        <taxon>Eukaryota</taxon>
        <taxon>Metazoa</taxon>
        <taxon>Chordata</taxon>
        <taxon>Craniata</taxon>
        <taxon>Vertebrata</taxon>
        <taxon>Euteleostomi</taxon>
        <taxon>Actinopterygii</taxon>
        <taxon>Neopterygii</taxon>
        <taxon>Teleostei</taxon>
        <taxon>Anguilliformes</taxon>
        <taxon>Anguillidae</taxon>
        <taxon>Anguilla</taxon>
    </lineage>
</organism>
<feature type="domain" description="SRCR" evidence="6">
    <location>
        <begin position="1"/>
        <end position="47"/>
    </location>
</feature>
<dbReference type="GO" id="GO:0004252">
    <property type="term" value="F:serine-type endopeptidase activity"/>
    <property type="evidence" value="ECO:0007669"/>
    <property type="project" value="TreeGrafter"/>
</dbReference>
<feature type="disulfide bond" evidence="5">
    <location>
        <begin position="16"/>
        <end position="26"/>
    </location>
</feature>
<feature type="disulfide bond" evidence="5">
    <location>
        <begin position="223"/>
        <end position="233"/>
    </location>
</feature>
<dbReference type="InterPro" id="IPR036772">
    <property type="entry name" value="SRCR-like_dom_sf"/>
</dbReference>
<evidence type="ECO:0000256" key="5">
    <source>
        <dbReference type="PROSITE-ProRule" id="PRU00196"/>
    </source>
</evidence>
<evidence type="ECO:0000256" key="4">
    <source>
        <dbReference type="ARBA" id="ARBA00023180"/>
    </source>
</evidence>
<proteinExistence type="predicted"/>
<protein>
    <recommendedName>
        <fullName evidence="6">SRCR domain-containing protein</fullName>
    </recommendedName>
</protein>
<dbReference type="GO" id="GO:0005886">
    <property type="term" value="C:plasma membrane"/>
    <property type="evidence" value="ECO:0007669"/>
    <property type="project" value="TreeGrafter"/>
</dbReference>
<evidence type="ECO:0000313" key="8">
    <source>
        <dbReference type="Proteomes" id="UP001044222"/>
    </source>
</evidence>
<feature type="disulfide bond" evidence="5">
    <location>
        <begin position="192"/>
        <end position="253"/>
    </location>
</feature>
<feature type="non-terminal residue" evidence="7">
    <location>
        <position position="1"/>
    </location>
</feature>
<dbReference type="PANTHER" id="PTHR48071:SF27">
    <property type="entry name" value="SCAVENGER RECEPTOR CYSTEINE-RICH TYPE 1 PROTEIN M130-LIKE"/>
    <property type="match status" value="1"/>
</dbReference>
<dbReference type="Gene3D" id="3.10.250.10">
    <property type="entry name" value="SRCR-like domain"/>
    <property type="match status" value="4"/>
</dbReference>
<dbReference type="PRINTS" id="PR00258">
    <property type="entry name" value="SPERACTRCPTR"/>
</dbReference>
<evidence type="ECO:0000256" key="1">
    <source>
        <dbReference type="ARBA" id="ARBA00022729"/>
    </source>
</evidence>
<name>A0A9D3S718_ANGAN</name>
<gene>
    <name evidence="7" type="ORF">ANANG_G00034630</name>
</gene>
<sequence>CSGPGSGPIWLDDVRCSGNESTLTQCQHSGFGSQNCSHHEDVAVLCSASAQIRLVNGDDECSGRVEIYHDCQWGTVCDDVWDMNNTEVVCRQVGCGRALAAQSSAQFGQGNGTIWLDDVQCSGNESALTQCQHPGFGSHNCSHHEGAHVVCSAIRLVNGDDECSGRVEIYHDGQWGTVCGNFWDIDQAEVVCRQVGCGRALAAPMYAHFGQGSGPIWLDYVRCSGNEFSLTQCQHSGFGSHYCSHYQDAGVVCSAIRLVNGSDQCSGRVEIYHDGQWGTVCDDFWDINNTEVVCRQVGCGRALAAQSSAQFGQGSGPIWLDDVRCSGNESALTQCQHPGFGSHNCGHHE</sequence>
<dbReference type="PANTHER" id="PTHR48071">
    <property type="entry name" value="SRCR DOMAIN-CONTAINING PROTEIN"/>
    <property type="match status" value="1"/>
</dbReference>
<dbReference type="PROSITE" id="PS50287">
    <property type="entry name" value="SRCR_2"/>
    <property type="match status" value="4"/>
</dbReference>
<dbReference type="SMART" id="SM00202">
    <property type="entry name" value="SR"/>
    <property type="match status" value="3"/>
</dbReference>
<evidence type="ECO:0000256" key="3">
    <source>
        <dbReference type="ARBA" id="ARBA00023157"/>
    </source>
</evidence>
<feature type="domain" description="SRCR" evidence="6">
    <location>
        <begin position="154"/>
        <end position="254"/>
    </location>
</feature>
<dbReference type="FunFam" id="3.10.250.10:FF:000006">
    <property type="entry name" value="neurotrypsin isoform X2"/>
    <property type="match status" value="3"/>
</dbReference>
<evidence type="ECO:0000256" key="2">
    <source>
        <dbReference type="ARBA" id="ARBA00022737"/>
    </source>
</evidence>
<dbReference type="GO" id="GO:0031638">
    <property type="term" value="P:zymogen activation"/>
    <property type="evidence" value="ECO:0007669"/>
    <property type="project" value="TreeGrafter"/>
</dbReference>
<dbReference type="Pfam" id="PF00530">
    <property type="entry name" value="SRCR"/>
    <property type="match status" value="4"/>
</dbReference>
<keyword evidence="8" id="KW-1185">Reference proteome</keyword>
<dbReference type="AlphaFoldDB" id="A0A9D3S718"/>
<reference evidence="7" key="1">
    <citation type="submission" date="2021-01" db="EMBL/GenBank/DDBJ databases">
        <title>A chromosome-scale assembly of European eel, Anguilla anguilla.</title>
        <authorList>
            <person name="Henkel C."/>
            <person name="Jong-Raadsen S.A."/>
            <person name="Dufour S."/>
            <person name="Weltzien F.-A."/>
            <person name="Palstra A.P."/>
            <person name="Pelster B."/>
            <person name="Spaink H.P."/>
            <person name="Van Den Thillart G.E."/>
            <person name="Jansen H."/>
            <person name="Zahm M."/>
            <person name="Klopp C."/>
            <person name="Cedric C."/>
            <person name="Louis A."/>
            <person name="Berthelot C."/>
            <person name="Parey E."/>
            <person name="Roest Crollius H."/>
            <person name="Montfort J."/>
            <person name="Robinson-Rechavi M."/>
            <person name="Bucao C."/>
            <person name="Bouchez O."/>
            <person name="Gislard M."/>
            <person name="Lluch J."/>
            <person name="Milhes M."/>
            <person name="Lampietro C."/>
            <person name="Lopez Roques C."/>
            <person name="Donnadieu C."/>
            <person name="Braasch I."/>
            <person name="Desvignes T."/>
            <person name="Postlethwait J."/>
            <person name="Bobe J."/>
            <person name="Guiguen Y."/>
            <person name="Dirks R."/>
        </authorList>
    </citation>
    <scope>NUCLEOTIDE SEQUENCE</scope>
    <source>
        <strain evidence="7">Tag_6206</strain>
        <tissue evidence="7">Liver</tissue>
    </source>
</reference>
<feature type="disulfide bond" evidence="5">
    <location>
        <begin position="90"/>
        <end position="151"/>
    </location>
</feature>
<evidence type="ECO:0000259" key="6">
    <source>
        <dbReference type="PROSITE" id="PS50287"/>
    </source>
</evidence>
<feature type="disulfide bond" evidence="5">
    <location>
        <begin position="325"/>
        <end position="335"/>
    </location>
</feature>
<feature type="disulfide bond" evidence="5">
    <location>
        <begin position="121"/>
        <end position="131"/>
    </location>
</feature>
<keyword evidence="3 5" id="KW-1015">Disulfide bond</keyword>
<feature type="domain" description="SRCR" evidence="6">
    <location>
        <begin position="52"/>
        <end position="152"/>
    </location>
</feature>
<comment type="caution">
    <text evidence="5">Lacks conserved residue(s) required for the propagation of feature annotation.</text>
</comment>
<feature type="domain" description="SRCR" evidence="6">
    <location>
        <begin position="256"/>
        <end position="349"/>
    </location>
</feature>
<dbReference type="SUPFAM" id="SSF56487">
    <property type="entry name" value="SRCR-like"/>
    <property type="match status" value="4"/>
</dbReference>
<comment type="caution">
    <text evidence="7">The sequence shown here is derived from an EMBL/GenBank/DDBJ whole genome shotgun (WGS) entry which is preliminary data.</text>
</comment>
<keyword evidence="4" id="KW-0325">Glycoprotein</keyword>
<feature type="non-terminal residue" evidence="7">
    <location>
        <position position="349"/>
    </location>
</feature>